<protein>
    <submittedName>
        <fullName evidence="1">Uncharacterized protein</fullName>
    </submittedName>
</protein>
<accession>A0A7W8XKK0</accession>
<gene>
    <name evidence="1" type="ORF">GGI59_006333</name>
</gene>
<sequence length="36" mass="4044">MMSQETELDTRFAFAKAIAQKAGAMRSIILKAATRW</sequence>
<comment type="caution">
    <text evidence="1">The sequence shown here is derived from an EMBL/GenBank/DDBJ whole genome shotgun (WGS) entry which is preliminary data.</text>
</comment>
<organism evidence="1 2">
    <name type="scientific">Rhizobium lentis</name>
    <dbReference type="NCBI Taxonomy" id="1138194"/>
    <lineage>
        <taxon>Bacteria</taxon>
        <taxon>Pseudomonadati</taxon>
        <taxon>Pseudomonadota</taxon>
        <taxon>Alphaproteobacteria</taxon>
        <taxon>Hyphomicrobiales</taxon>
        <taxon>Rhizobiaceae</taxon>
        <taxon>Rhizobium/Agrobacterium group</taxon>
        <taxon>Rhizobium</taxon>
    </lineage>
</organism>
<reference evidence="1 2" key="1">
    <citation type="submission" date="2020-08" db="EMBL/GenBank/DDBJ databases">
        <title>Genomic Encyclopedia of Type Strains, Phase IV (KMG-V): Genome sequencing to study the core and pangenomes of soil and plant-associated prokaryotes.</title>
        <authorList>
            <person name="Whitman W."/>
        </authorList>
    </citation>
    <scope>NUCLEOTIDE SEQUENCE [LARGE SCALE GENOMIC DNA]</scope>
    <source>
        <strain evidence="1 2">SEMIA 4034</strain>
    </source>
</reference>
<name>A0A7W8XKK0_9HYPH</name>
<dbReference type="AlphaFoldDB" id="A0A7W8XKK0"/>
<proteinExistence type="predicted"/>
<dbReference type="EMBL" id="JACHBC010000026">
    <property type="protein sequence ID" value="MBB5564624.1"/>
    <property type="molecule type" value="Genomic_DNA"/>
</dbReference>
<evidence type="ECO:0000313" key="1">
    <source>
        <dbReference type="EMBL" id="MBB5564624.1"/>
    </source>
</evidence>
<dbReference type="Proteomes" id="UP000528824">
    <property type="component" value="Unassembled WGS sequence"/>
</dbReference>
<keyword evidence="2" id="KW-1185">Reference proteome</keyword>
<evidence type="ECO:0000313" key="2">
    <source>
        <dbReference type="Proteomes" id="UP000528824"/>
    </source>
</evidence>